<dbReference type="PRINTS" id="PR00385">
    <property type="entry name" value="P450"/>
</dbReference>
<name>A0A1B0FV58_LUTLO</name>
<sequence>MFSPSDLDALHVSGFEKFHRYGKIVRETPLPGVNVVWLFDPNDIATVLNDHGNGNFPQRRSHLALEKYRNDRPEIYRTPGLLPTNGEMWWKLRSQVQKNLSSPQIVKSFLTEVDAITKNFLDKLNLNRARNDLLPELARLNLEIIGFLAFDTHLNSFSDAERHPKSRSSRLIEAAEESNSCILPLDQNFPLYRIFETPLYRRFRESQEVLEKVALELVEKKVQELTGNDDKVGKKSLIEEYLRNENLEIRDIVGMAADFFLAGIDTTTYTSSFLLYHISRNAEVQQKLFEECQKVLPEEDSNITENCLQEIPYAKAVLKESLRLNPVSVGVGRVLGADTVLSGYVVPRGTIIVTQNLISCRLPVHFYQPEYFVPERWLKITRNSAPHPHLVLPFGHGMRSCIARRLAEQNMLLLMIRIVRKYKLEWKGTPKLDFHTKLVNKPSSPIAINLTERTRK</sequence>
<organism evidence="10 11">
    <name type="scientific">Lutzomyia longipalpis</name>
    <name type="common">Sand fly</name>
    <dbReference type="NCBI Taxonomy" id="7200"/>
    <lineage>
        <taxon>Eukaryota</taxon>
        <taxon>Metazoa</taxon>
        <taxon>Ecdysozoa</taxon>
        <taxon>Arthropoda</taxon>
        <taxon>Hexapoda</taxon>
        <taxon>Insecta</taxon>
        <taxon>Pterygota</taxon>
        <taxon>Neoptera</taxon>
        <taxon>Endopterygota</taxon>
        <taxon>Diptera</taxon>
        <taxon>Nematocera</taxon>
        <taxon>Psychodoidea</taxon>
        <taxon>Psychodidae</taxon>
        <taxon>Lutzomyia</taxon>
        <taxon>Lutzomyia</taxon>
    </lineage>
</organism>
<keyword evidence="4 8" id="KW-0479">Metal-binding</keyword>
<evidence type="ECO:0000256" key="7">
    <source>
        <dbReference type="ARBA" id="ARBA00023033"/>
    </source>
</evidence>
<dbReference type="PRINTS" id="PR00463">
    <property type="entry name" value="EP450I"/>
</dbReference>
<dbReference type="PROSITE" id="PS00086">
    <property type="entry name" value="CYTOCHROME_P450"/>
    <property type="match status" value="1"/>
</dbReference>
<keyword evidence="11" id="KW-1185">Reference proteome</keyword>
<evidence type="ECO:0008006" key="12">
    <source>
        <dbReference type="Google" id="ProtNLM"/>
    </source>
</evidence>
<evidence type="ECO:0000256" key="8">
    <source>
        <dbReference type="PIRSR" id="PIRSR602401-1"/>
    </source>
</evidence>
<evidence type="ECO:0000256" key="9">
    <source>
        <dbReference type="RuleBase" id="RU000461"/>
    </source>
</evidence>
<dbReference type="EMBL" id="AJWK01010387">
    <property type="status" value="NOT_ANNOTATED_CDS"/>
    <property type="molecule type" value="Genomic_DNA"/>
</dbReference>
<comment type="cofactor">
    <cofactor evidence="1 8">
        <name>heme</name>
        <dbReference type="ChEBI" id="CHEBI:30413"/>
    </cofactor>
</comment>
<dbReference type="InterPro" id="IPR001128">
    <property type="entry name" value="Cyt_P450"/>
</dbReference>
<dbReference type="Gene3D" id="1.10.630.10">
    <property type="entry name" value="Cytochrome P450"/>
    <property type="match status" value="1"/>
</dbReference>
<keyword evidence="3 8" id="KW-0349">Heme</keyword>
<evidence type="ECO:0000256" key="5">
    <source>
        <dbReference type="ARBA" id="ARBA00023002"/>
    </source>
</evidence>
<protein>
    <recommendedName>
        <fullName evidence="12">Cytochrome</fullName>
    </recommendedName>
</protein>
<dbReference type="FunFam" id="1.10.630.10:FF:000006">
    <property type="entry name" value="Cytochrome P450 302a1, mitochondrial"/>
    <property type="match status" value="1"/>
</dbReference>
<dbReference type="AlphaFoldDB" id="A0A1B0FV58"/>
<dbReference type="CDD" id="cd11054">
    <property type="entry name" value="CYP24A1-like"/>
    <property type="match status" value="1"/>
</dbReference>
<dbReference type="EnsemblMetazoa" id="LLOJ003224-RA">
    <property type="protein sequence ID" value="LLOJ003224-PA"/>
    <property type="gene ID" value="LLOJ003224"/>
</dbReference>
<dbReference type="Proteomes" id="UP000092461">
    <property type="component" value="Unassembled WGS sequence"/>
</dbReference>
<dbReference type="InterPro" id="IPR050479">
    <property type="entry name" value="CYP11_CYP27_families"/>
</dbReference>
<dbReference type="PANTHER" id="PTHR24279:SF120">
    <property type="entry name" value="CYTOCHROME P450"/>
    <property type="match status" value="1"/>
</dbReference>
<evidence type="ECO:0000256" key="6">
    <source>
        <dbReference type="ARBA" id="ARBA00023004"/>
    </source>
</evidence>
<dbReference type="InterPro" id="IPR036396">
    <property type="entry name" value="Cyt_P450_sf"/>
</dbReference>
<evidence type="ECO:0000313" key="10">
    <source>
        <dbReference type="EnsemblMetazoa" id="LLOJ003224-PA"/>
    </source>
</evidence>
<keyword evidence="6 8" id="KW-0408">Iron</keyword>
<dbReference type="GO" id="GO:0004497">
    <property type="term" value="F:monooxygenase activity"/>
    <property type="evidence" value="ECO:0007669"/>
    <property type="project" value="UniProtKB-KW"/>
</dbReference>
<dbReference type="InterPro" id="IPR002401">
    <property type="entry name" value="Cyt_P450_E_grp-I"/>
</dbReference>
<dbReference type="GO" id="GO:0020037">
    <property type="term" value="F:heme binding"/>
    <property type="evidence" value="ECO:0007669"/>
    <property type="project" value="InterPro"/>
</dbReference>
<keyword evidence="7 9" id="KW-0503">Monooxygenase</keyword>
<dbReference type="VEuPathDB" id="VectorBase:LLOJ003224"/>
<evidence type="ECO:0000313" key="11">
    <source>
        <dbReference type="Proteomes" id="UP000092461"/>
    </source>
</evidence>
<feature type="binding site" description="axial binding residue" evidence="8">
    <location>
        <position position="401"/>
    </location>
    <ligand>
        <name>heme</name>
        <dbReference type="ChEBI" id="CHEBI:30413"/>
    </ligand>
    <ligandPart>
        <name>Fe</name>
        <dbReference type="ChEBI" id="CHEBI:18248"/>
    </ligandPart>
</feature>
<dbReference type="PANTHER" id="PTHR24279">
    <property type="entry name" value="CYTOCHROME P450"/>
    <property type="match status" value="1"/>
</dbReference>
<evidence type="ECO:0000256" key="4">
    <source>
        <dbReference type="ARBA" id="ARBA00022723"/>
    </source>
</evidence>
<dbReference type="SUPFAM" id="SSF48264">
    <property type="entry name" value="Cytochrome P450"/>
    <property type="match status" value="1"/>
</dbReference>
<reference evidence="10" key="1">
    <citation type="submission" date="2020-05" db="UniProtKB">
        <authorList>
            <consortium name="EnsemblMetazoa"/>
        </authorList>
    </citation>
    <scope>IDENTIFICATION</scope>
    <source>
        <strain evidence="10">Jacobina</strain>
    </source>
</reference>
<dbReference type="VEuPathDB" id="VectorBase:LLONM1_008525"/>
<dbReference type="GO" id="GO:0005506">
    <property type="term" value="F:iron ion binding"/>
    <property type="evidence" value="ECO:0007669"/>
    <property type="project" value="InterPro"/>
</dbReference>
<dbReference type="Pfam" id="PF00067">
    <property type="entry name" value="p450"/>
    <property type="match status" value="1"/>
</dbReference>
<proteinExistence type="inferred from homology"/>
<comment type="similarity">
    <text evidence="2 9">Belongs to the cytochrome P450 family.</text>
</comment>
<dbReference type="GO" id="GO:0016705">
    <property type="term" value="F:oxidoreductase activity, acting on paired donors, with incorporation or reduction of molecular oxygen"/>
    <property type="evidence" value="ECO:0007669"/>
    <property type="project" value="InterPro"/>
</dbReference>
<evidence type="ECO:0000256" key="3">
    <source>
        <dbReference type="ARBA" id="ARBA00022617"/>
    </source>
</evidence>
<dbReference type="InterPro" id="IPR017972">
    <property type="entry name" value="Cyt_P450_CS"/>
</dbReference>
<accession>A0A1B0FV58</accession>
<evidence type="ECO:0000256" key="2">
    <source>
        <dbReference type="ARBA" id="ARBA00010617"/>
    </source>
</evidence>
<keyword evidence="5 9" id="KW-0560">Oxidoreductase</keyword>
<evidence type="ECO:0000256" key="1">
    <source>
        <dbReference type="ARBA" id="ARBA00001971"/>
    </source>
</evidence>